<keyword evidence="4" id="KW-1185">Reference proteome</keyword>
<protein>
    <submittedName>
        <fullName evidence="3">Kinase-like domain-containing protein</fullName>
    </submittedName>
</protein>
<evidence type="ECO:0000313" key="4">
    <source>
        <dbReference type="Proteomes" id="UP000736335"/>
    </source>
</evidence>
<evidence type="ECO:0000256" key="1">
    <source>
        <dbReference type="SAM" id="MobiDB-lite"/>
    </source>
</evidence>
<dbReference type="OrthoDB" id="4062651at2759"/>
<dbReference type="InterPro" id="IPR051681">
    <property type="entry name" value="Ser/Thr_Kinases-Pseudokinases"/>
</dbReference>
<organism evidence="3 4">
    <name type="scientific">Thelephora terrestris</name>
    <dbReference type="NCBI Taxonomy" id="56493"/>
    <lineage>
        <taxon>Eukaryota</taxon>
        <taxon>Fungi</taxon>
        <taxon>Dikarya</taxon>
        <taxon>Basidiomycota</taxon>
        <taxon>Agaricomycotina</taxon>
        <taxon>Agaricomycetes</taxon>
        <taxon>Thelephorales</taxon>
        <taxon>Thelephoraceae</taxon>
        <taxon>Thelephora</taxon>
    </lineage>
</organism>
<dbReference type="EMBL" id="WIUZ02000039">
    <property type="protein sequence ID" value="KAF9777433.1"/>
    <property type="molecule type" value="Genomic_DNA"/>
</dbReference>
<dbReference type="GO" id="GO:0004674">
    <property type="term" value="F:protein serine/threonine kinase activity"/>
    <property type="evidence" value="ECO:0007669"/>
    <property type="project" value="TreeGrafter"/>
</dbReference>
<dbReference type="PROSITE" id="PS50011">
    <property type="entry name" value="PROTEIN_KINASE_DOM"/>
    <property type="match status" value="1"/>
</dbReference>
<gene>
    <name evidence="3" type="ORF">BJ322DRAFT_575493</name>
</gene>
<dbReference type="Gene3D" id="1.10.510.10">
    <property type="entry name" value="Transferase(Phosphotransferase) domain 1"/>
    <property type="match status" value="1"/>
</dbReference>
<dbReference type="SMART" id="SM00220">
    <property type="entry name" value="S_TKc"/>
    <property type="match status" value="1"/>
</dbReference>
<dbReference type="Pfam" id="PF00069">
    <property type="entry name" value="Pkinase"/>
    <property type="match status" value="1"/>
</dbReference>
<dbReference type="AlphaFoldDB" id="A0A9P6H3Z1"/>
<feature type="domain" description="Protein kinase" evidence="2">
    <location>
        <begin position="145"/>
        <end position="415"/>
    </location>
</feature>
<dbReference type="SUPFAM" id="SSF56112">
    <property type="entry name" value="Protein kinase-like (PK-like)"/>
    <property type="match status" value="1"/>
</dbReference>
<evidence type="ECO:0000259" key="2">
    <source>
        <dbReference type="PROSITE" id="PS50011"/>
    </source>
</evidence>
<comment type="caution">
    <text evidence="3">The sequence shown here is derived from an EMBL/GenBank/DDBJ whole genome shotgun (WGS) entry which is preliminary data.</text>
</comment>
<dbReference type="InterPro" id="IPR000719">
    <property type="entry name" value="Prot_kinase_dom"/>
</dbReference>
<dbReference type="PROSITE" id="PS00108">
    <property type="entry name" value="PROTEIN_KINASE_ST"/>
    <property type="match status" value="1"/>
</dbReference>
<dbReference type="InterPro" id="IPR011009">
    <property type="entry name" value="Kinase-like_dom_sf"/>
</dbReference>
<keyword evidence="3" id="KW-0808">Transferase</keyword>
<dbReference type="PANTHER" id="PTHR44329">
    <property type="entry name" value="SERINE/THREONINE-PROTEIN KINASE TNNI3K-RELATED"/>
    <property type="match status" value="1"/>
</dbReference>
<evidence type="ECO:0000313" key="3">
    <source>
        <dbReference type="EMBL" id="KAF9777433.1"/>
    </source>
</evidence>
<reference evidence="3" key="1">
    <citation type="journal article" date="2020" name="Nat. Commun.">
        <title>Large-scale genome sequencing of mycorrhizal fungi provides insights into the early evolution of symbiotic traits.</title>
        <authorList>
            <person name="Miyauchi S."/>
            <person name="Kiss E."/>
            <person name="Kuo A."/>
            <person name="Drula E."/>
            <person name="Kohler A."/>
            <person name="Sanchez-Garcia M."/>
            <person name="Morin E."/>
            <person name="Andreopoulos B."/>
            <person name="Barry K.W."/>
            <person name="Bonito G."/>
            <person name="Buee M."/>
            <person name="Carver A."/>
            <person name="Chen C."/>
            <person name="Cichocki N."/>
            <person name="Clum A."/>
            <person name="Culley D."/>
            <person name="Crous P.W."/>
            <person name="Fauchery L."/>
            <person name="Girlanda M."/>
            <person name="Hayes R.D."/>
            <person name="Keri Z."/>
            <person name="LaButti K."/>
            <person name="Lipzen A."/>
            <person name="Lombard V."/>
            <person name="Magnuson J."/>
            <person name="Maillard F."/>
            <person name="Murat C."/>
            <person name="Nolan M."/>
            <person name="Ohm R.A."/>
            <person name="Pangilinan J."/>
            <person name="Pereira M.F."/>
            <person name="Perotto S."/>
            <person name="Peter M."/>
            <person name="Pfister S."/>
            <person name="Riley R."/>
            <person name="Sitrit Y."/>
            <person name="Stielow J.B."/>
            <person name="Szollosi G."/>
            <person name="Zifcakova L."/>
            <person name="Stursova M."/>
            <person name="Spatafora J.W."/>
            <person name="Tedersoo L."/>
            <person name="Vaario L.M."/>
            <person name="Yamada A."/>
            <person name="Yan M."/>
            <person name="Wang P."/>
            <person name="Xu J."/>
            <person name="Bruns T."/>
            <person name="Baldrian P."/>
            <person name="Vilgalys R."/>
            <person name="Dunand C."/>
            <person name="Henrissat B."/>
            <person name="Grigoriev I.V."/>
            <person name="Hibbett D."/>
            <person name="Nagy L.G."/>
            <person name="Martin F.M."/>
        </authorList>
    </citation>
    <scope>NUCLEOTIDE SEQUENCE</scope>
    <source>
        <strain evidence="3">UH-Tt-Lm1</strain>
    </source>
</reference>
<proteinExistence type="predicted"/>
<sequence>MWPIRFRLPRFVRPTRPDPVLPVPNQDNIRPLPSSSGLDVQPDFPDRQTILSQWQQLGTLDPKSHGYVELLRTLVDVESNRNIALGFTDYDARVVINIIGEALRLRGGTLPRGLALHSFSMLRKLAGKTGQLPGSYLLNKDAGYQVEEMPFACGGFADVRKGKLGNRAVAVKTIRVSQDKDISKIRKDFCKESVVWMHLSHPNVLELAAVDVDPENGIFSLISEFMVNGNIMVYIRTKEANRIRLLDDVTRGLRYLHQREIIHGDLKGANIIIKNGATPQACISDFGFSTVAPTMSFAMSASADENKGTWSHMAPELLIPGNFGLHDARLSKQADIYAFGAVVYEVLTGFPPFGGEGRRIQESIICIIQDQRPSKPENAEDIGFGGGTWEFVQRCWHQRRDERPTAEDIRKHFRRVARTSTVVPPGSAKVVREVEPSTASGPESRSDQFRQHRQPNCSSPLLKQV</sequence>
<accession>A0A9P6H3Z1</accession>
<dbReference type="GO" id="GO:0005524">
    <property type="term" value="F:ATP binding"/>
    <property type="evidence" value="ECO:0007669"/>
    <property type="project" value="InterPro"/>
</dbReference>
<dbReference type="InterPro" id="IPR008271">
    <property type="entry name" value="Ser/Thr_kinase_AS"/>
</dbReference>
<feature type="compositionally biased region" description="Polar residues" evidence="1">
    <location>
        <begin position="454"/>
        <end position="465"/>
    </location>
</feature>
<name>A0A9P6H3Z1_9AGAM</name>
<dbReference type="Proteomes" id="UP000736335">
    <property type="component" value="Unassembled WGS sequence"/>
</dbReference>
<feature type="region of interest" description="Disordered" evidence="1">
    <location>
        <begin position="423"/>
        <end position="465"/>
    </location>
</feature>
<keyword evidence="3" id="KW-0418">Kinase</keyword>
<reference evidence="3" key="2">
    <citation type="submission" date="2020-11" db="EMBL/GenBank/DDBJ databases">
        <authorList>
            <consortium name="DOE Joint Genome Institute"/>
            <person name="Kuo A."/>
            <person name="Miyauchi S."/>
            <person name="Kiss E."/>
            <person name="Drula E."/>
            <person name="Kohler A."/>
            <person name="Sanchez-Garcia M."/>
            <person name="Andreopoulos B."/>
            <person name="Barry K.W."/>
            <person name="Bonito G."/>
            <person name="Buee M."/>
            <person name="Carver A."/>
            <person name="Chen C."/>
            <person name="Cichocki N."/>
            <person name="Clum A."/>
            <person name="Culley D."/>
            <person name="Crous P.W."/>
            <person name="Fauchery L."/>
            <person name="Girlanda M."/>
            <person name="Hayes R."/>
            <person name="Keri Z."/>
            <person name="Labutti K."/>
            <person name="Lipzen A."/>
            <person name="Lombard V."/>
            <person name="Magnuson J."/>
            <person name="Maillard F."/>
            <person name="Morin E."/>
            <person name="Murat C."/>
            <person name="Nolan M."/>
            <person name="Ohm R."/>
            <person name="Pangilinan J."/>
            <person name="Pereira M."/>
            <person name="Perotto S."/>
            <person name="Peter M."/>
            <person name="Riley R."/>
            <person name="Sitrit Y."/>
            <person name="Stielow B."/>
            <person name="Szollosi G."/>
            <person name="Zifcakova L."/>
            <person name="Stursova M."/>
            <person name="Spatafora J.W."/>
            <person name="Tedersoo L."/>
            <person name="Vaario L.-M."/>
            <person name="Yamada A."/>
            <person name="Yan M."/>
            <person name="Wang P."/>
            <person name="Xu J."/>
            <person name="Bruns T."/>
            <person name="Baldrian P."/>
            <person name="Vilgalys R."/>
            <person name="Henrissat B."/>
            <person name="Grigoriev I.V."/>
            <person name="Hibbett D."/>
            <person name="Nagy L.G."/>
            <person name="Martin F.M."/>
        </authorList>
    </citation>
    <scope>NUCLEOTIDE SEQUENCE</scope>
    <source>
        <strain evidence="3">UH-Tt-Lm1</strain>
    </source>
</reference>